<dbReference type="PANTHER" id="PTHR13018">
    <property type="entry name" value="PROBABLE MEMBRANE PROTEIN DUF221-RELATED"/>
    <property type="match status" value="1"/>
</dbReference>
<feature type="compositionally biased region" description="Low complexity" evidence="1">
    <location>
        <begin position="611"/>
        <end position="622"/>
    </location>
</feature>
<evidence type="ECO:0000256" key="1">
    <source>
        <dbReference type="SAM" id="MobiDB-lite"/>
    </source>
</evidence>
<organism evidence="3 4">
    <name type="scientific">Pseudocohnilembus persalinus</name>
    <name type="common">Ciliate</name>
    <dbReference type="NCBI Taxonomy" id="266149"/>
    <lineage>
        <taxon>Eukaryota</taxon>
        <taxon>Sar</taxon>
        <taxon>Alveolata</taxon>
        <taxon>Ciliophora</taxon>
        <taxon>Intramacronucleata</taxon>
        <taxon>Oligohymenophorea</taxon>
        <taxon>Scuticociliatia</taxon>
        <taxon>Philasterida</taxon>
        <taxon>Pseudocohnilembidae</taxon>
        <taxon>Pseudocohnilembus</taxon>
    </lineage>
</organism>
<feature type="transmembrane region" description="Helical" evidence="2">
    <location>
        <begin position="222"/>
        <end position="243"/>
    </location>
</feature>
<evidence type="ECO:0000313" key="4">
    <source>
        <dbReference type="Proteomes" id="UP000054937"/>
    </source>
</evidence>
<protein>
    <recommendedName>
        <fullName evidence="5">CSC1/OSCA1-like cytosolic domain-containing protein</fullName>
    </recommendedName>
</protein>
<accession>A0A0V0QA23</accession>
<evidence type="ECO:0000256" key="2">
    <source>
        <dbReference type="SAM" id="Phobius"/>
    </source>
</evidence>
<dbReference type="GO" id="GO:0005227">
    <property type="term" value="F:calcium-activated cation channel activity"/>
    <property type="evidence" value="ECO:0007669"/>
    <property type="project" value="InterPro"/>
</dbReference>
<gene>
    <name evidence="3" type="ORF">PPERSA_11676</name>
</gene>
<dbReference type="InParanoid" id="A0A0V0QA23"/>
<dbReference type="AlphaFoldDB" id="A0A0V0QA23"/>
<evidence type="ECO:0000313" key="3">
    <source>
        <dbReference type="EMBL" id="KRW99075.1"/>
    </source>
</evidence>
<dbReference type="InterPro" id="IPR045122">
    <property type="entry name" value="Csc1-like"/>
</dbReference>
<sequence length="680" mass="79906">MEVPATLQNNVLFLSLYLPVLKLYLNKEGYNLEGKQFRRLAIQVSNFDNKKVKTTDLKECINNLTSSQVQKVVFFYKIRDHIKNTQKKGQLIIQEKVLERELEESHNIIQKEKIKEKLQELSKKIYHTNQEIFNFEEDLQKDDAEHLQLDKAIVVFKNSKITRDMINTYKLNFTERIIFSAFGGMCCLKKNRLNDRELIISKAPEPMDIIFENMEYSDFFKLIARTIFLIAISLILFGSFQLLSFIMVQEVKSQDQFQESQTIMLFYSILYSLVVAVINLAIRLFIYAGIEIEKRTTYSSYYRSLCWKVTVAQFLNSCILPVWLFIKHQAEFDTQQLLSNIFFLLVANCFVVPTFLLIDPLHIYLWFRKFLVKKFPSKYCQQQANEIFEPPALDIAEKYAAINKTVLSAMFFMPLFPQGAILEFTSIILQYWVCKYLMIKKCGFKHKVSDSFSKSMIRLAQMSPLVFTFGVIFQNYQASGGKKWFTYPIPTIIYNEIQLLDQKIKQYEEDFSYEEGLQLYGIDYDMVNPVPSLNNFDTFNSQIIQEQSLQNSQVQNIRKTIKYKLEQRQQITENEIIRFEQMQTIARNSLLSNNNNYISPKIYEYKNQNQNSQSNFNSSIQNGSKDDNSNLINFSKNDKNSNKFENQQNEFSSIEIDNNNEAVSQTQNILDWNSDINKNK</sequence>
<keyword evidence="4" id="KW-1185">Reference proteome</keyword>
<keyword evidence="2" id="KW-0812">Transmembrane</keyword>
<keyword evidence="2" id="KW-1133">Transmembrane helix</keyword>
<proteinExistence type="predicted"/>
<dbReference type="EMBL" id="LDAU01000223">
    <property type="protein sequence ID" value="KRW99075.1"/>
    <property type="molecule type" value="Genomic_DNA"/>
</dbReference>
<reference evidence="3 4" key="1">
    <citation type="journal article" date="2015" name="Sci. Rep.">
        <title>Genome of the facultative scuticociliatosis pathogen Pseudocohnilembus persalinus provides insight into its virulence through horizontal gene transfer.</title>
        <authorList>
            <person name="Xiong J."/>
            <person name="Wang G."/>
            <person name="Cheng J."/>
            <person name="Tian M."/>
            <person name="Pan X."/>
            <person name="Warren A."/>
            <person name="Jiang C."/>
            <person name="Yuan D."/>
            <person name="Miao W."/>
        </authorList>
    </citation>
    <scope>NUCLEOTIDE SEQUENCE [LARGE SCALE GENOMIC DNA]</scope>
    <source>
        <strain evidence="3">36N120E</strain>
    </source>
</reference>
<dbReference type="GO" id="GO:0005886">
    <property type="term" value="C:plasma membrane"/>
    <property type="evidence" value="ECO:0007669"/>
    <property type="project" value="TreeGrafter"/>
</dbReference>
<feature type="transmembrane region" description="Helical" evidence="2">
    <location>
        <begin position="263"/>
        <end position="285"/>
    </location>
</feature>
<dbReference type="OrthoDB" id="304140at2759"/>
<dbReference type="OMA" id="FLRTIFH"/>
<keyword evidence="2" id="KW-0472">Membrane</keyword>
<dbReference type="Proteomes" id="UP000054937">
    <property type="component" value="Unassembled WGS sequence"/>
</dbReference>
<feature type="transmembrane region" description="Helical" evidence="2">
    <location>
        <begin position="305"/>
        <end position="326"/>
    </location>
</feature>
<dbReference type="PANTHER" id="PTHR13018:SF83">
    <property type="entry name" value="RRM DOMAIN-CONTAINING PROTEIN"/>
    <property type="match status" value="1"/>
</dbReference>
<comment type="caution">
    <text evidence="3">The sequence shown here is derived from an EMBL/GenBank/DDBJ whole genome shotgun (WGS) entry which is preliminary data.</text>
</comment>
<evidence type="ECO:0008006" key="5">
    <source>
        <dbReference type="Google" id="ProtNLM"/>
    </source>
</evidence>
<name>A0A0V0QA23_PSEPJ</name>
<feature type="region of interest" description="Disordered" evidence="1">
    <location>
        <begin position="611"/>
        <end position="643"/>
    </location>
</feature>
<feature type="transmembrane region" description="Helical" evidence="2">
    <location>
        <begin position="341"/>
        <end position="367"/>
    </location>
</feature>
<feature type="transmembrane region" description="Helical" evidence="2">
    <location>
        <begin position="411"/>
        <end position="433"/>
    </location>
</feature>